<evidence type="ECO:0000256" key="5">
    <source>
        <dbReference type="SAM" id="MobiDB-lite"/>
    </source>
</evidence>
<dbReference type="PANTHER" id="PTHR19336">
    <property type="entry name" value="UNCHARACTERIZED DUF1167"/>
    <property type="match status" value="1"/>
</dbReference>
<evidence type="ECO:0000256" key="4">
    <source>
        <dbReference type="SAM" id="Coils"/>
    </source>
</evidence>
<evidence type="ECO:0000259" key="6">
    <source>
        <dbReference type="Pfam" id="PF06657"/>
    </source>
</evidence>
<dbReference type="GeneID" id="36589767"/>
<feature type="compositionally biased region" description="Polar residues" evidence="5">
    <location>
        <begin position="614"/>
        <end position="624"/>
    </location>
</feature>
<feature type="region of interest" description="Disordered" evidence="5">
    <location>
        <begin position="1"/>
        <end position="30"/>
    </location>
</feature>
<keyword evidence="8" id="KW-1185">Reference proteome</keyword>
<organism evidence="7 8">
    <name type="scientific">Hyaloscypha bicolor E</name>
    <dbReference type="NCBI Taxonomy" id="1095630"/>
    <lineage>
        <taxon>Eukaryota</taxon>
        <taxon>Fungi</taxon>
        <taxon>Dikarya</taxon>
        <taxon>Ascomycota</taxon>
        <taxon>Pezizomycotina</taxon>
        <taxon>Leotiomycetes</taxon>
        <taxon>Helotiales</taxon>
        <taxon>Hyaloscyphaceae</taxon>
        <taxon>Hyaloscypha</taxon>
        <taxon>Hyaloscypha bicolor</taxon>
    </lineage>
</organism>
<feature type="region of interest" description="Disordered" evidence="5">
    <location>
        <begin position="96"/>
        <end position="121"/>
    </location>
</feature>
<dbReference type="Gene3D" id="1.20.58.90">
    <property type="match status" value="1"/>
</dbReference>
<protein>
    <recommendedName>
        <fullName evidence="6">Cep57 centrosome microtubule-binding domain-containing protein</fullName>
    </recommendedName>
</protein>
<dbReference type="InterPro" id="IPR051756">
    <property type="entry name" value="Centrosomal_MT-associated"/>
</dbReference>
<feature type="compositionally biased region" description="Polar residues" evidence="5">
    <location>
        <begin position="683"/>
        <end position="701"/>
    </location>
</feature>
<feature type="domain" description="Cep57 centrosome microtubule-binding" evidence="6">
    <location>
        <begin position="951"/>
        <end position="1026"/>
    </location>
</feature>
<feature type="coiled-coil region" evidence="4">
    <location>
        <begin position="966"/>
        <end position="1019"/>
    </location>
</feature>
<feature type="region of interest" description="Disordered" evidence="5">
    <location>
        <begin position="559"/>
        <end position="601"/>
    </location>
</feature>
<dbReference type="OrthoDB" id="76453at2759"/>
<dbReference type="Proteomes" id="UP000235371">
    <property type="component" value="Unassembled WGS sequence"/>
</dbReference>
<gene>
    <name evidence="7" type="ORF">K444DRAFT_620355</name>
</gene>
<feature type="region of interest" description="Disordered" evidence="5">
    <location>
        <begin position="770"/>
        <end position="864"/>
    </location>
</feature>
<sequence>MATIDSVASSTGSNHGSITISPDDTYNSNFPIDFDPERDDAICSTLEVKRNYKQTVNPSPQMRDTAKKYGRWSPRRPQHDVIINTSALAQAFPDFSQAGSPNDTFSLEAPRGRKGKQQTTVTSSALEYTTDANTPMINLSSNLRLLKTPIQRVEPTQPTIYEDVTRNNANVRNNSNQAHTHTQSNTNAQTNTNLNTRNKSNNPPPTHFATEQKENIPPIPQQQSFKRSSYTSNASRTISGDRRTFKDLHARVADESDGSLIGTERPASVTFQPKNTRFSKATEKKQTTQTHIFTPTSLNGKSGNATQQSFFVASVLNSASNTQTNALPAVHHGKVVNGGKSLPFNEADNFDLPEDEKDIYEYARKLKAQVAKLETALQSAHNTIDEIRADNADAAAMRTQAGIQLEKEHERLSIENQSLKEEIRILKNQLAQEVQGKENATLSLEEQEFAFKDQVDRIQDEVDRLHAEREENEHNFQQQQSDYQRRIVSLSQEKQELIRNTHALQNQKSALATQVEQLRQEKDQDTRTWQQKETTFQIQIQRRDEAVQRLTNVTQHLKESTQNIEGVTKTRASKSLSGRSTKQKSTRGNHDQDLPSKVMKQAQNHMEDIQAASGNLHSSSQQPPVRQRNHTQKDRAPFQALDFDLHQQAFGQNLQQSQNIPITRNDRNDTQITQEASFDDNTGDLQHTQQSNDETLSDAGSNLSSIVGHGFMADINQHLKNLKTAKRQLEAADQASAHEDTIQSGQSSHAPSVKMMAEHRTVRDDTIQTIQSGRSSHAPSVKGSGGILKNSNTPQEDLTGHFSIKSAKPNTRTEQDHTSRSNTHRRHRSLVEEDYTTKSNTSHRRHHSETAVHTNTPRQTDGDDMTSAYLVADIDAAKQGNNKDRPVLSATARQVLDNLCEHHHNRGNCTICLRLASFNTKPASKKTIQIQRPIPVTQRPTSPVPYEEEVTLRPAVSPGLALATVLKGLEDELAHLKLRHSEVQKTYMEHDSSLGRRERKALKSEIDNLLKKIDIKSDQIYALYDVLEGQAEAGQEMTQEMVDITLTRMSLHDLDIEEEELPWEGIEESD</sequence>
<evidence type="ECO:0000313" key="7">
    <source>
        <dbReference type="EMBL" id="PMD51204.1"/>
    </source>
</evidence>
<dbReference type="GO" id="GO:0008017">
    <property type="term" value="F:microtubule binding"/>
    <property type="evidence" value="ECO:0007669"/>
    <property type="project" value="InterPro"/>
</dbReference>
<keyword evidence="3" id="KW-0206">Cytoskeleton</keyword>
<proteinExistence type="predicted"/>
<keyword evidence="2" id="KW-0963">Cytoplasm</keyword>
<feature type="region of interest" description="Disordered" evidence="5">
    <location>
        <begin position="614"/>
        <end position="633"/>
    </location>
</feature>
<dbReference type="Pfam" id="PF06657">
    <property type="entry name" value="Cep57_MT_bd"/>
    <property type="match status" value="1"/>
</dbReference>
<evidence type="ECO:0000256" key="1">
    <source>
        <dbReference type="ARBA" id="ARBA00004267"/>
    </source>
</evidence>
<feature type="region of interest" description="Disordered" evidence="5">
    <location>
        <begin position="675"/>
        <end position="701"/>
    </location>
</feature>
<dbReference type="EMBL" id="KZ613912">
    <property type="protein sequence ID" value="PMD51204.1"/>
    <property type="molecule type" value="Genomic_DNA"/>
</dbReference>
<accession>A0A2J6SKC1</accession>
<dbReference type="RefSeq" id="XP_024728108.1">
    <property type="nucleotide sequence ID" value="XM_024881690.1"/>
</dbReference>
<evidence type="ECO:0000256" key="2">
    <source>
        <dbReference type="ARBA" id="ARBA00022490"/>
    </source>
</evidence>
<feature type="compositionally biased region" description="Polar residues" evidence="5">
    <location>
        <begin position="221"/>
        <end position="238"/>
    </location>
</feature>
<dbReference type="InterPro" id="IPR024957">
    <property type="entry name" value="Cep57_MT-bd_dom"/>
</dbReference>
<dbReference type="AlphaFoldDB" id="A0A2J6SKC1"/>
<dbReference type="InParanoid" id="A0A2J6SKC1"/>
<comment type="subcellular location">
    <subcellularLocation>
        <location evidence="1">Cytoplasm</location>
        <location evidence="1">Cytoskeleton</location>
        <location evidence="1">Microtubule organizing center</location>
    </subcellularLocation>
</comment>
<feature type="compositionally biased region" description="Low complexity" evidence="5">
    <location>
        <begin position="172"/>
        <end position="201"/>
    </location>
</feature>
<dbReference type="STRING" id="1095630.A0A2J6SKC1"/>
<feature type="region of interest" description="Disordered" evidence="5">
    <location>
        <begin position="172"/>
        <end position="238"/>
    </location>
</feature>
<reference evidence="7 8" key="1">
    <citation type="submission" date="2016-04" db="EMBL/GenBank/DDBJ databases">
        <title>A degradative enzymes factory behind the ericoid mycorrhizal symbiosis.</title>
        <authorList>
            <consortium name="DOE Joint Genome Institute"/>
            <person name="Martino E."/>
            <person name="Morin E."/>
            <person name="Grelet G."/>
            <person name="Kuo A."/>
            <person name="Kohler A."/>
            <person name="Daghino S."/>
            <person name="Barry K."/>
            <person name="Choi C."/>
            <person name="Cichocki N."/>
            <person name="Clum A."/>
            <person name="Copeland A."/>
            <person name="Hainaut M."/>
            <person name="Haridas S."/>
            <person name="Labutti K."/>
            <person name="Lindquist E."/>
            <person name="Lipzen A."/>
            <person name="Khouja H.-R."/>
            <person name="Murat C."/>
            <person name="Ohm R."/>
            <person name="Olson A."/>
            <person name="Spatafora J."/>
            <person name="Veneault-Fourrey C."/>
            <person name="Henrissat B."/>
            <person name="Grigoriev I."/>
            <person name="Martin F."/>
            <person name="Perotto S."/>
        </authorList>
    </citation>
    <scope>NUCLEOTIDE SEQUENCE [LARGE SCALE GENOMIC DNA]</scope>
    <source>
        <strain evidence="7 8">E</strain>
    </source>
</reference>
<name>A0A2J6SKC1_9HELO</name>
<evidence type="ECO:0000313" key="8">
    <source>
        <dbReference type="Proteomes" id="UP000235371"/>
    </source>
</evidence>
<feature type="coiled-coil region" evidence="4">
    <location>
        <begin position="363"/>
        <end position="528"/>
    </location>
</feature>
<keyword evidence="4" id="KW-0175">Coiled coil</keyword>
<evidence type="ECO:0000256" key="3">
    <source>
        <dbReference type="ARBA" id="ARBA00023212"/>
    </source>
</evidence>
<feature type="region of interest" description="Disordered" evidence="5">
    <location>
        <begin position="730"/>
        <end position="755"/>
    </location>
</feature>
<dbReference type="GO" id="GO:0005815">
    <property type="term" value="C:microtubule organizing center"/>
    <property type="evidence" value="ECO:0007669"/>
    <property type="project" value="UniProtKB-SubCell"/>
</dbReference>
<dbReference type="PANTHER" id="PTHR19336:SF9">
    <property type="entry name" value="SPINDLE POLE BODY PROTEIN PPC89"/>
    <property type="match status" value="1"/>
</dbReference>